<gene>
    <name evidence="1" type="ORF">HAPAU_15000</name>
</gene>
<reference evidence="1 2" key="1">
    <citation type="submission" date="2016-02" db="EMBL/GenBank/DDBJ databases">
        <title>Genome sequence of Halalkalicoccus paucihalophilus DSM 24557.</title>
        <authorList>
            <person name="Poehlein A."/>
            <person name="Daniel R."/>
        </authorList>
    </citation>
    <scope>NUCLEOTIDE SEQUENCE [LARGE SCALE GENOMIC DNA]</scope>
    <source>
        <strain evidence="1 2">DSM 24557</strain>
    </source>
</reference>
<dbReference type="EMBL" id="LTAZ01000004">
    <property type="protein sequence ID" value="KYH26402.1"/>
    <property type="molecule type" value="Genomic_DNA"/>
</dbReference>
<name>A0A151AFS5_9EURY</name>
<evidence type="ECO:0000313" key="2">
    <source>
        <dbReference type="Proteomes" id="UP000075321"/>
    </source>
</evidence>
<dbReference type="OrthoDB" id="255777at2157"/>
<accession>A0A151AFS5</accession>
<dbReference type="Proteomes" id="UP000075321">
    <property type="component" value="Unassembled WGS sequence"/>
</dbReference>
<dbReference type="AlphaFoldDB" id="A0A151AFS5"/>
<keyword evidence="2" id="KW-1185">Reference proteome</keyword>
<organism evidence="1 2">
    <name type="scientific">Halalkalicoccus paucihalophilus</name>
    <dbReference type="NCBI Taxonomy" id="1008153"/>
    <lineage>
        <taxon>Archaea</taxon>
        <taxon>Methanobacteriati</taxon>
        <taxon>Methanobacteriota</taxon>
        <taxon>Stenosarchaea group</taxon>
        <taxon>Halobacteria</taxon>
        <taxon>Halobacteriales</taxon>
        <taxon>Halococcaceae</taxon>
        <taxon>Halalkalicoccus</taxon>
    </lineage>
</organism>
<comment type="caution">
    <text evidence="1">The sequence shown here is derived from an EMBL/GenBank/DDBJ whole genome shotgun (WGS) entry which is preliminary data.</text>
</comment>
<sequence length="49" mass="4937">MIGLDVLGSSVQAVTTVGFVLAEAITLYLGYGAVTRLVSPAALELLGGE</sequence>
<proteinExistence type="predicted"/>
<dbReference type="InterPro" id="IPR055934">
    <property type="entry name" value="DUF7512"/>
</dbReference>
<protein>
    <submittedName>
        <fullName evidence="1">Uncharacterized protein</fullName>
    </submittedName>
</protein>
<evidence type="ECO:0000313" key="1">
    <source>
        <dbReference type="EMBL" id="KYH26402.1"/>
    </source>
</evidence>
<dbReference type="Pfam" id="PF24352">
    <property type="entry name" value="DUF7512"/>
    <property type="match status" value="1"/>
</dbReference>
<dbReference type="RefSeq" id="WP_169802631.1">
    <property type="nucleotide sequence ID" value="NZ_LTAZ01000004.1"/>
</dbReference>
<dbReference type="PATRIC" id="fig|1008153.3.peg.1515"/>